<gene>
    <name evidence="2" type="ORF">BJ958_005130</name>
</gene>
<dbReference type="PROSITE" id="PS51257">
    <property type="entry name" value="PROKAR_LIPOPROTEIN"/>
    <property type="match status" value="1"/>
</dbReference>
<proteinExistence type="predicted"/>
<evidence type="ECO:0000256" key="1">
    <source>
        <dbReference type="SAM" id="SignalP"/>
    </source>
</evidence>
<evidence type="ECO:0000313" key="2">
    <source>
        <dbReference type="EMBL" id="NYD33584.1"/>
    </source>
</evidence>
<keyword evidence="3" id="KW-1185">Reference proteome</keyword>
<accession>A0A852S0F5</accession>
<organism evidence="2 3">
    <name type="scientific">Nocardioides kongjuensis</name>
    <dbReference type="NCBI Taxonomy" id="349522"/>
    <lineage>
        <taxon>Bacteria</taxon>
        <taxon>Bacillati</taxon>
        <taxon>Actinomycetota</taxon>
        <taxon>Actinomycetes</taxon>
        <taxon>Propionibacteriales</taxon>
        <taxon>Nocardioidaceae</taxon>
        <taxon>Nocardioides</taxon>
    </lineage>
</organism>
<feature type="signal peptide" evidence="1">
    <location>
        <begin position="1"/>
        <end position="25"/>
    </location>
</feature>
<dbReference type="EMBL" id="JACCBF010000001">
    <property type="protein sequence ID" value="NYD33584.1"/>
    <property type="molecule type" value="Genomic_DNA"/>
</dbReference>
<protein>
    <submittedName>
        <fullName evidence="2">Uncharacterized protein</fullName>
    </submittedName>
</protein>
<dbReference type="AlphaFoldDB" id="A0A852S0F5"/>
<dbReference type="Proteomes" id="UP000582231">
    <property type="component" value="Unassembled WGS sequence"/>
</dbReference>
<comment type="caution">
    <text evidence="2">The sequence shown here is derived from an EMBL/GenBank/DDBJ whole genome shotgun (WGS) entry which is preliminary data.</text>
</comment>
<reference evidence="2 3" key="1">
    <citation type="submission" date="2020-07" db="EMBL/GenBank/DDBJ databases">
        <title>Sequencing the genomes of 1000 actinobacteria strains.</title>
        <authorList>
            <person name="Klenk H.-P."/>
        </authorList>
    </citation>
    <scope>NUCLEOTIDE SEQUENCE [LARGE SCALE GENOMIC DNA]</scope>
    <source>
        <strain evidence="2 3">DSM 19082</strain>
    </source>
</reference>
<feature type="chain" id="PRO_5032300649" evidence="1">
    <location>
        <begin position="26"/>
        <end position="190"/>
    </location>
</feature>
<evidence type="ECO:0000313" key="3">
    <source>
        <dbReference type="Proteomes" id="UP000582231"/>
    </source>
</evidence>
<name>A0A852S0F5_9ACTN</name>
<dbReference type="RefSeq" id="WP_179729604.1">
    <property type="nucleotide sequence ID" value="NZ_BAABEF010000001.1"/>
</dbReference>
<sequence>MRTRFVLGLGTAVAACAVPAATAVAQPIDKGHFHDSFTSEVYDCDETPAQDAIDVEGSFVLNQRGSSPFPYYRESVHGSVVTTNLDTGGTFTNVFSASSRDHTIVDNGDGTITITVFASGGSRYYGAAGTLVLKDPGQTRFAFDIDYNGTPGDPEDDVEVPDSFRVVRSSTGHSDFSDRDFCADLVQFTS</sequence>
<keyword evidence="1" id="KW-0732">Signal</keyword>